<dbReference type="EMBL" id="LCRD01000062">
    <property type="protein sequence ID" value="KKW28781.1"/>
    <property type="molecule type" value="Genomic_DNA"/>
</dbReference>
<dbReference type="Proteomes" id="UP000034846">
    <property type="component" value="Unassembled WGS sequence"/>
</dbReference>
<evidence type="ECO:0000313" key="2">
    <source>
        <dbReference type="Proteomes" id="UP000034846"/>
    </source>
</evidence>
<dbReference type="AlphaFoldDB" id="A0A0G1XCT8"/>
<sequence>MVGIVELVASVHAVADLRVPDGTFADVGLDDGLEHEHEPIRMVDGYAEDERPLERTDAHAARAAWRQLDAALFYGELHSFDERVVDASLGLGGAVDLSTARRGESSDVAFRLTANLEPSPSFGVDDGLVAVGTQYDRKCTLCSSWHGYSRVAARR</sequence>
<accession>A0A0G1XCT8</accession>
<name>A0A0G1XCT8_9BACT</name>
<reference evidence="1 2" key="1">
    <citation type="journal article" date="2015" name="Nature">
        <title>rRNA introns, odd ribosomes, and small enigmatic genomes across a large radiation of phyla.</title>
        <authorList>
            <person name="Brown C.T."/>
            <person name="Hug L.A."/>
            <person name="Thomas B.C."/>
            <person name="Sharon I."/>
            <person name="Castelle C.J."/>
            <person name="Singh A."/>
            <person name="Wilkins M.J."/>
            <person name="Williams K.H."/>
            <person name="Banfield J.F."/>
        </authorList>
    </citation>
    <scope>NUCLEOTIDE SEQUENCE [LARGE SCALE GENOMIC DNA]</scope>
</reference>
<evidence type="ECO:0000313" key="1">
    <source>
        <dbReference type="EMBL" id="KKW28781.1"/>
    </source>
</evidence>
<protein>
    <submittedName>
        <fullName evidence="1">Uncharacterized protein</fullName>
    </submittedName>
</protein>
<comment type="caution">
    <text evidence="1">The sequence shown here is derived from an EMBL/GenBank/DDBJ whole genome shotgun (WGS) entry which is preliminary data.</text>
</comment>
<gene>
    <name evidence="1" type="ORF">UY72_C0062G0002</name>
</gene>
<proteinExistence type="predicted"/>
<organism evidence="1 2">
    <name type="scientific">Candidatus Uhrbacteria bacterium GW2011_GWD2_52_7</name>
    <dbReference type="NCBI Taxonomy" id="1618989"/>
    <lineage>
        <taxon>Bacteria</taxon>
        <taxon>Candidatus Uhriibacteriota</taxon>
    </lineage>
</organism>